<sequence>MVKGRKTAVTGAAGDEDASSMPATTTTTTITTTSLSMLTPSSSASSVNTMPDTPVDGEPAAPSSKRILALAPAFQPRAVSFPAQFMPASNGHVVPNGAPIRVGAASGHARTHSSSSSRHLRSVSMPDVPRPLSPGAQYNEAYEALAAKYLKTPQLNYLAGNDFDAPSPPSSPESVLFIEQTPSGGLPKHFLRRRRGNSVAVIVEKIEHH</sequence>
<organism evidence="2 3">
    <name type="scientific">Exidia glandulosa HHB12029</name>
    <dbReference type="NCBI Taxonomy" id="1314781"/>
    <lineage>
        <taxon>Eukaryota</taxon>
        <taxon>Fungi</taxon>
        <taxon>Dikarya</taxon>
        <taxon>Basidiomycota</taxon>
        <taxon>Agaricomycotina</taxon>
        <taxon>Agaricomycetes</taxon>
        <taxon>Auriculariales</taxon>
        <taxon>Exidiaceae</taxon>
        <taxon>Exidia</taxon>
    </lineage>
</organism>
<reference evidence="2 3" key="1">
    <citation type="journal article" date="2016" name="Mol. Biol. Evol.">
        <title>Comparative Genomics of Early-Diverging Mushroom-Forming Fungi Provides Insights into the Origins of Lignocellulose Decay Capabilities.</title>
        <authorList>
            <person name="Nagy L.G."/>
            <person name="Riley R."/>
            <person name="Tritt A."/>
            <person name="Adam C."/>
            <person name="Daum C."/>
            <person name="Floudas D."/>
            <person name="Sun H."/>
            <person name="Yadav J.S."/>
            <person name="Pangilinan J."/>
            <person name="Larsson K.H."/>
            <person name="Matsuura K."/>
            <person name="Barry K."/>
            <person name="Labutti K."/>
            <person name="Kuo R."/>
            <person name="Ohm R.A."/>
            <person name="Bhattacharya S.S."/>
            <person name="Shirouzu T."/>
            <person name="Yoshinaga Y."/>
            <person name="Martin F.M."/>
            <person name="Grigoriev I.V."/>
            <person name="Hibbett D.S."/>
        </authorList>
    </citation>
    <scope>NUCLEOTIDE SEQUENCE [LARGE SCALE GENOMIC DNA]</scope>
    <source>
        <strain evidence="2 3">HHB12029</strain>
    </source>
</reference>
<accession>A0A165F0E9</accession>
<name>A0A165F0E9_EXIGL</name>
<feature type="region of interest" description="Disordered" evidence="1">
    <location>
        <begin position="1"/>
        <end position="62"/>
    </location>
</feature>
<feature type="compositionally biased region" description="Low complexity" evidence="1">
    <location>
        <begin position="19"/>
        <end position="46"/>
    </location>
</feature>
<evidence type="ECO:0000256" key="1">
    <source>
        <dbReference type="SAM" id="MobiDB-lite"/>
    </source>
</evidence>
<dbReference type="InParanoid" id="A0A165F0E9"/>
<keyword evidence="3" id="KW-1185">Reference proteome</keyword>
<evidence type="ECO:0000313" key="3">
    <source>
        <dbReference type="Proteomes" id="UP000077266"/>
    </source>
</evidence>
<feature type="non-terminal residue" evidence="2">
    <location>
        <position position="209"/>
    </location>
</feature>
<proteinExistence type="predicted"/>
<protein>
    <submittedName>
        <fullName evidence="2">Uncharacterized protein</fullName>
    </submittedName>
</protein>
<dbReference type="AlphaFoldDB" id="A0A165F0E9"/>
<evidence type="ECO:0000313" key="2">
    <source>
        <dbReference type="EMBL" id="KZV88090.1"/>
    </source>
</evidence>
<dbReference type="Proteomes" id="UP000077266">
    <property type="component" value="Unassembled WGS sequence"/>
</dbReference>
<dbReference type="EMBL" id="KV426108">
    <property type="protein sequence ID" value="KZV88090.1"/>
    <property type="molecule type" value="Genomic_DNA"/>
</dbReference>
<feature type="region of interest" description="Disordered" evidence="1">
    <location>
        <begin position="103"/>
        <end position="128"/>
    </location>
</feature>
<feature type="compositionally biased region" description="Low complexity" evidence="1">
    <location>
        <begin position="104"/>
        <end position="117"/>
    </location>
</feature>
<gene>
    <name evidence="2" type="ORF">EXIGLDRAFT_773057</name>
</gene>